<reference evidence="1" key="1">
    <citation type="submission" date="2021-05" db="EMBL/GenBank/DDBJ databases">
        <authorList>
            <person name="Pan Q."/>
            <person name="Jouanno E."/>
            <person name="Zahm M."/>
            <person name="Klopp C."/>
            <person name="Cabau C."/>
            <person name="Louis A."/>
            <person name="Berthelot C."/>
            <person name="Parey E."/>
            <person name="Roest Crollius H."/>
            <person name="Montfort J."/>
            <person name="Robinson-Rechavi M."/>
            <person name="Bouchez O."/>
            <person name="Lampietro C."/>
            <person name="Lopez Roques C."/>
            <person name="Donnadieu C."/>
            <person name="Postlethwait J."/>
            <person name="Bobe J."/>
            <person name="Dillon D."/>
            <person name="Chandos A."/>
            <person name="von Hippel F."/>
            <person name="Guiguen Y."/>
        </authorList>
    </citation>
    <scope>NUCLEOTIDE SEQUENCE</scope>
    <source>
        <strain evidence="1">YG-Jan2019</strain>
    </source>
</reference>
<proteinExistence type="predicted"/>
<comment type="caution">
    <text evidence="1">The sequence shown here is derived from an EMBL/GenBank/DDBJ whole genome shotgun (WGS) entry which is preliminary data.</text>
</comment>
<evidence type="ECO:0000313" key="1">
    <source>
        <dbReference type="EMBL" id="KAJ8005045.1"/>
    </source>
</evidence>
<name>A0ACC2GNM8_DALPE</name>
<sequence length="110" mass="12297">MSNNCMSFGRMLFKGDFLTSNDGRSKAIFQDDGNFVVYQDFKVRWASNTVNKDALQIIMQADGNLVMYTNQVPIWSTKTNGGNANVYPFLRLTNEVAARHGYISAATVSE</sequence>
<dbReference type="EMBL" id="CM055738">
    <property type="protein sequence ID" value="KAJ8005045.1"/>
    <property type="molecule type" value="Genomic_DNA"/>
</dbReference>
<accession>A0ACC2GNM8</accession>
<gene>
    <name evidence="1" type="ORF">DPEC_G00142560</name>
</gene>
<keyword evidence="2" id="KW-1185">Reference proteome</keyword>
<evidence type="ECO:0000313" key="2">
    <source>
        <dbReference type="Proteomes" id="UP001157502"/>
    </source>
</evidence>
<organism evidence="1 2">
    <name type="scientific">Dallia pectoralis</name>
    <name type="common">Alaska blackfish</name>
    <dbReference type="NCBI Taxonomy" id="75939"/>
    <lineage>
        <taxon>Eukaryota</taxon>
        <taxon>Metazoa</taxon>
        <taxon>Chordata</taxon>
        <taxon>Craniata</taxon>
        <taxon>Vertebrata</taxon>
        <taxon>Euteleostomi</taxon>
        <taxon>Actinopterygii</taxon>
        <taxon>Neopterygii</taxon>
        <taxon>Teleostei</taxon>
        <taxon>Protacanthopterygii</taxon>
        <taxon>Esociformes</taxon>
        <taxon>Umbridae</taxon>
        <taxon>Dallia</taxon>
    </lineage>
</organism>
<protein>
    <submittedName>
        <fullName evidence="1">Uncharacterized protein</fullName>
    </submittedName>
</protein>
<dbReference type="Proteomes" id="UP001157502">
    <property type="component" value="Chromosome 11"/>
</dbReference>